<organism evidence="1 2">
    <name type="scientific">Trachymyrmex cornetzi</name>
    <dbReference type="NCBI Taxonomy" id="471704"/>
    <lineage>
        <taxon>Eukaryota</taxon>
        <taxon>Metazoa</taxon>
        <taxon>Ecdysozoa</taxon>
        <taxon>Arthropoda</taxon>
        <taxon>Hexapoda</taxon>
        <taxon>Insecta</taxon>
        <taxon>Pterygota</taxon>
        <taxon>Neoptera</taxon>
        <taxon>Endopterygota</taxon>
        <taxon>Hymenoptera</taxon>
        <taxon>Apocrita</taxon>
        <taxon>Aculeata</taxon>
        <taxon>Formicoidea</taxon>
        <taxon>Formicidae</taxon>
        <taxon>Myrmicinae</taxon>
        <taxon>Trachymyrmex</taxon>
    </lineage>
</organism>
<keyword evidence="2" id="KW-1185">Reference proteome</keyword>
<protein>
    <submittedName>
        <fullName evidence="1">Uncharacterized protein</fullName>
    </submittedName>
</protein>
<name>A0A195EJH8_9HYME</name>
<sequence>YIKPHTHRVSQYSENIYKFFYLSTVEFEDRNICGWAHFEESMMLNNRLTLTASCKSIEGYFLKNVTIGIPKASVELFNSNLMLSAEAMITEGLFFIYLKNKFIQKTLMIICVHIYTSEGLIRKITGTLVHGRIANSVTTAVTRSAGVTSIIYFTSLRHRPHVDTTAIVLAFLTQCVPHDVYELP</sequence>
<proteinExistence type="predicted"/>
<evidence type="ECO:0000313" key="2">
    <source>
        <dbReference type="Proteomes" id="UP000078492"/>
    </source>
</evidence>
<feature type="non-terminal residue" evidence="1">
    <location>
        <position position="1"/>
    </location>
</feature>
<reference evidence="1 2" key="1">
    <citation type="submission" date="2015-09" db="EMBL/GenBank/DDBJ databases">
        <title>Trachymyrmex cornetzi WGS genome.</title>
        <authorList>
            <person name="Nygaard S."/>
            <person name="Hu H."/>
            <person name="Boomsma J."/>
            <person name="Zhang G."/>
        </authorList>
    </citation>
    <scope>NUCLEOTIDE SEQUENCE [LARGE SCALE GENOMIC DNA]</scope>
    <source>
        <strain evidence="1">Tcor2-1</strain>
        <tissue evidence="1">Whole body</tissue>
    </source>
</reference>
<dbReference type="AlphaFoldDB" id="A0A195EJH8"/>
<evidence type="ECO:0000313" key="1">
    <source>
        <dbReference type="EMBL" id="KYN28405.1"/>
    </source>
</evidence>
<dbReference type="EMBL" id="KQ978782">
    <property type="protein sequence ID" value="KYN28405.1"/>
    <property type="molecule type" value="Genomic_DNA"/>
</dbReference>
<dbReference type="Proteomes" id="UP000078492">
    <property type="component" value="Unassembled WGS sequence"/>
</dbReference>
<accession>A0A195EJH8</accession>
<gene>
    <name evidence="1" type="ORF">ALC57_02132</name>
</gene>